<protein>
    <submittedName>
        <fullName evidence="3">NADP oxidoreductase</fullName>
    </submittedName>
</protein>
<dbReference type="Gene3D" id="3.40.50.720">
    <property type="entry name" value="NAD(P)-binding Rossmann-like Domain"/>
    <property type="match status" value="1"/>
</dbReference>
<proteinExistence type="predicted"/>
<evidence type="ECO:0000259" key="2">
    <source>
        <dbReference type="Pfam" id="PF10728"/>
    </source>
</evidence>
<dbReference type="InterPro" id="IPR036291">
    <property type="entry name" value="NAD(P)-bd_dom_sf"/>
</dbReference>
<comment type="caution">
    <text evidence="3">The sequence shown here is derived from an EMBL/GenBank/DDBJ whole genome shotgun (WGS) entry which is preliminary data.</text>
</comment>
<accession>A0A511VCF3</accession>
<dbReference type="InterPro" id="IPR037108">
    <property type="entry name" value="TM1727-like_C_sf"/>
</dbReference>
<dbReference type="OrthoDB" id="9810755at2"/>
<dbReference type="PANTHER" id="PTHR40459:SF1">
    <property type="entry name" value="CONSERVED HYPOTHETICAL ALANINE AND LEUCINE RICH PROTEIN"/>
    <property type="match status" value="1"/>
</dbReference>
<feature type="domain" description="Putative oxidoreductase/dehydrogenase Rossmann-like" evidence="1">
    <location>
        <begin position="3"/>
        <end position="120"/>
    </location>
</feature>
<dbReference type="PANTHER" id="PTHR40459">
    <property type="entry name" value="CONSERVED HYPOTHETICAL ALANINE AND LEUCINE RICH PROTEIN"/>
    <property type="match status" value="1"/>
</dbReference>
<dbReference type="SUPFAM" id="SSF48179">
    <property type="entry name" value="6-phosphogluconate dehydrogenase C-terminal domain-like"/>
    <property type="match status" value="1"/>
</dbReference>
<reference evidence="3 4" key="1">
    <citation type="submission" date="2019-07" db="EMBL/GenBank/DDBJ databases">
        <title>Whole genome shotgun sequence of Aneurinibacillus danicus NBRC 102444.</title>
        <authorList>
            <person name="Hosoyama A."/>
            <person name="Uohara A."/>
            <person name="Ohji S."/>
            <person name="Ichikawa N."/>
        </authorList>
    </citation>
    <scope>NUCLEOTIDE SEQUENCE [LARGE SCALE GENOMIC DNA]</scope>
    <source>
        <strain evidence="3 4">NBRC 102444</strain>
    </source>
</reference>
<keyword evidence="4" id="KW-1185">Reference proteome</keyword>
<sequence length="289" mass="30990">MTEIGFIGAGRLGTAFGLYLARREEHVSGYYSRTYRHAQIAAESVGRGCRPFRILDELLKSSDWIAITTSDGAIGEVSAAIANSSIPIEEKVIFHMSGARASDILAPLAEKGALVASLHPLQTFAGGTSGCRAMERAMFSIEGDARAVKQLGDWLDRIGQAHFTLAACQKPLYHAAASIASNALTGVIGYAVELMKTTGIEERKALSALFPLIETTVQNVIEKGAAQALTGPVVRGDTGTVETHLKALMETAPNLVPFYKTLGKITLATAAREQLKDERAIERLNDLFE</sequence>
<dbReference type="AlphaFoldDB" id="A0A511VCF3"/>
<evidence type="ECO:0000313" key="3">
    <source>
        <dbReference type="EMBL" id="GEN36529.1"/>
    </source>
</evidence>
<dbReference type="EMBL" id="BJXX01000196">
    <property type="protein sequence ID" value="GEN36529.1"/>
    <property type="molecule type" value="Genomic_DNA"/>
</dbReference>
<dbReference type="Gene3D" id="1.10.1040.20">
    <property type="entry name" value="ProC-like, C-terminal domain"/>
    <property type="match status" value="1"/>
</dbReference>
<dbReference type="InterPro" id="IPR008927">
    <property type="entry name" value="6-PGluconate_DH-like_C_sf"/>
</dbReference>
<dbReference type="RefSeq" id="WP_146812170.1">
    <property type="nucleotide sequence ID" value="NZ_BJXX01000196.1"/>
</dbReference>
<organism evidence="3 4">
    <name type="scientific">Aneurinibacillus danicus</name>
    <dbReference type="NCBI Taxonomy" id="267746"/>
    <lineage>
        <taxon>Bacteria</taxon>
        <taxon>Bacillati</taxon>
        <taxon>Bacillota</taxon>
        <taxon>Bacilli</taxon>
        <taxon>Bacillales</taxon>
        <taxon>Paenibacillaceae</taxon>
        <taxon>Aneurinibacillus group</taxon>
        <taxon>Aneurinibacillus</taxon>
    </lineage>
</organism>
<dbReference type="SUPFAM" id="SSF51735">
    <property type="entry name" value="NAD(P)-binding Rossmann-fold domains"/>
    <property type="match status" value="1"/>
</dbReference>
<dbReference type="Proteomes" id="UP000321157">
    <property type="component" value="Unassembled WGS sequence"/>
</dbReference>
<dbReference type="Pfam" id="PF10728">
    <property type="entry name" value="DUF2520"/>
    <property type="match status" value="1"/>
</dbReference>
<gene>
    <name evidence="3" type="ORF">ADA01nite_39890</name>
</gene>
<evidence type="ECO:0000259" key="1">
    <source>
        <dbReference type="Pfam" id="PF10727"/>
    </source>
</evidence>
<evidence type="ECO:0000313" key="4">
    <source>
        <dbReference type="Proteomes" id="UP000321157"/>
    </source>
</evidence>
<name>A0A511VCF3_9BACL</name>
<feature type="domain" description="DUF2520" evidence="2">
    <location>
        <begin position="138"/>
        <end position="264"/>
    </location>
</feature>
<dbReference type="Pfam" id="PF10727">
    <property type="entry name" value="Rossmann-like"/>
    <property type="match status" value="1"/>
</dbReference>
<dbReference type="InterPro" id="IPR019665">
    <property type="entry name" value="OxRdtase/DH_put_Rossmann_dom"/>
</dbReference>
<dbReference type="InterPro" id="IPR018931">
    <property type="entry name" value="DUF2520"/>
</dbReference>